<gene>
    <name evidence="1" type="ORF">UFOVP1323_39</name>
</gene>
<sequence length="145" mass="16012">MADNQIENDEIDSVIEYQDDIANAKAPSPLPVKKYHASIVEAKKMTSVAKGTKYAAVTFLVPSDQYPMDYTDGAPDGTKVVYRRVSLEANPMGMFGLKRFLQAIGAPAGRRIDLNDWIGREATIEIAHTVYEGQQRHEIKAVEAA</sequence>
<protein>
    <submittedName>
        <fullName evidence="1">Uncharacterized protein</fullName>
    </submittedName>
</protein>
<evidence type="ECO:0000313" key="1">
    <source>
        <dbReference type="EMBL" id="CAB4197644.1"/>
    </source>
</evidence>
<accession>A0A6J5RZD3</accession>
<proteinExistence type="predicted"/>
<name>A0A6J5RZD3_9CAUD</name>
<dbReference type="EMBL" id="LR797264">
    <property type="protein sequence ID" value="CAB4197644.1"/>
    <property type="molecule type" value="Genomic_DNA"/>
</dbReference>
<organism evidence="1">
    <name type="scientific">uncultured Caudovirales phage</name>
    <dbReference type="NCBI Taxonomy" id="2100421"/>
    <lineage>
        <taxon>Viruses</taxon>
        <taxon>Duplodnaviria</taxon>
        <taxon>Heunggongvirae</taxon>
        <taxon>Uroviricota</taxon>
        <taxon>Caudoviricetes</taxon>
        <taxon>Peduoviridae</taxon>
        <taxon>Maltschvirus</taxon>
        <taxon>Maltschvirus maltsch</taxon>
    </lineage>
</organism>
<reference evidence="1" key="1">
    <citation type="submission" date="2020-05" db="EMBL/GenBank/DDBJ databases">
        <authorList>
            <person name="Chiriac C."/>
            <person name="Salcher M."/>
            <person name="Ghai R."/>
            <person name="Kavagutti S V."/>
        </authorList>
    </citation>
    <scope>NUCLEOTIDE SEQUENCE</scope>
</reference>